<dbReference type="InterPro" id="IPR015947">
    <property type="entry name" value="PUA-like_sf"/>
</dbReference>
<dbReference type="STRING" id="1003.SAMN04488541_102029"/>
<keyword evidence="3" id="KW-1185">Reference proteome</keyword>
<dbReference type="Proteomes" id="UP000199513">
    <property type="component" value="Unassembled WGS sequence"/>
</dbReference>
<dbReference type="PANTHER" id="PTHR46732:SF8">
    <property type="entry name" value="ATP-DEPENDENT PROTEASE LA (LON) DOMAIN PROTEIN"/>
    <property type="match status" value="1"/>
</dbReference>
<dbReference type="Pfam" id="PF02190">
    <property type="entry name" value="LON_substr_bdg"/>
    <property type="match status" value="1"/>
</dbReference>
<dbReference type="Gene3D" id="2.30.130.40">
    <property type="entry name" value="LON domain-like"/>
    <property type="match status" value="1"/>
</dbReference>
<dbReference type="EMBL" id="FONY01000020">
    <property type="protein sequence ID" value="SFF20911.1"/>
    <property type="molecule type" value="Genomic_DNA"/>
</dbReference>
<organism evidence="2 3">
    <name type="scientific">Thermoflexibacter ruber</name>
    <dbReference type="NCBI Taxonomy" id="1003"/>
    <lineage>
        <taxon>Bacteria</taxon>
        <taxon>Pseudomonadati</taxon>
        <taxon>Bacteroidota</taxon>
        <taxon>Cytophagia</taxon>
        <taxon>Cytophagales</taxon>
        <taxon>Thermoflexibacteraceae</taxon>
        <taxon>Thermoflexibacter</taxon>
    </lineage>
</organism>
<dbReference type="AlphaFoldDB" id="A0A1I2GWF1"/>
<dbReference type="RefSeq" id="WP_091545570.1">
    <property type="nucleotide sequence ID" value="NZ_FONY01000020.1"/>
</dbReference>
<dbReference type="OrthoDB" id="25394at2"/>
<dbReference type="InterPro" id="IPR003111">
    <property type="entry name" value="Lon_prtase_N"/>
</dbReference>
<feature type="domain" description="Lon N-terminal" evidence="1">
    <location>
        <begin position="1"/>
        <end position="181"/>
    </location>
</feature>
<protein>
    <recommendedName>
        <fullName evidence="1">Lon N-terminal domain-containing protein</fullName>
    </recommendedName>
</protein>
<dbReference type="InterPro" id="IPR046336">
    <property type="entry name" value="Lon_prtase_N_sf"/>
</dbReference>
<sequence>MVLPLFPLNLVVFPQEELNLHIFEPRYKQLVNDCINQKATFGIPVFLENKIQEIGVEVQITALVNRYPDGRMDIKTRGERIFRLKSFFNPMLGKMHAGGEVEFLETEEDSDMLQRLLFIEAVSQLYEILNVKAELKSDVPFLSYQYAHKIGLSLKQEYELLTLLAESERIDYLIEHLRKSIPIVREMERTKQVIRMNGHFKNLDPLKF</sequence>
<proteinExistence type="predicted"/>
<dbReference type="PANTHER" id="PTHR46732">
    <property type="entry name" value="ATP-DEPENDENT PROTEASE LA (LON) DOMAIN PROTEIN"/>
    <property type="match status" value="1"/>
</dbReference>
<evidence type="ECO:0000313" key="2">
    <source>
        <dbReference type="EMBL" id="SFF20911.1"/>
    </source>
</evidence>
<name>A0A1I2GWF1_9BACT</name>
<accession>A0A1I2GWF1</accession>
<dbReference type="SUPFAM" id="SSF88697">
    <property type="entry name" value="PUA domain-like"/>
    <property type="match status" value="1"/>
</dbReference>
<dbReference type="PROSITE" id="PS51787">
    <property type="entry name" value="LON_N"/>
    <property type="match status" value="1"/>
</dbReference>
<evidence type="ECO:0000313" key="3">
    <source>
        <dbReference type="Proteomes" id="UP000199513"/>
    </source>
</evidence>
<reference evidence="2 3" key="1">
    <citation type="submission" date="2016-10" db="EMBL/GenBank/DDBJ databases">
        <authorList>
            <person name="de Groot N.N."/>
        </authorList>
    </citation>
    <scope>NUCLEOTIDE SEQUENCE [LARGE SCALE GENOMIC DNA]</scope>
    <source>
        <strain>GEY</strain>
        <strain evidence="3">DSM 9560</strain>
    </source>
</reference>
<dbReference type="SMART" id="SM00464">
    <property type="entry name" value="LON"/>
    <property type="match status" value="1"/>
</dbReference>
<evidence type="ECO:0000259" key="1">
    <source>
        <dbReference type="PROSITE" id="PS51787"/>
    </source>
</evidence>
<gene>
    <name evidence="2" type="ORF">SAMN04488541_102029</name>
</gene>